<evidence type="ECO:0000256" key="2">
    <source>
        <dbReference type="ARBA" id="ARBA00023125"/>
    </source>
</evidence>
<evidence type="ECO:0000313" key="6">
    <source>
        <dbReference type="EMBL" id="MBM7556290.1"/>
    </source>
</evidence>
<evidence type="ECO:0000313" key="7">
    <source>
        <dbReference type="Proteomes" id="UP000774000"/>
    </source>
</evidence>
<evidence type="ECO:0000256" key="3">
    <source>
        <dbReference type="ARBA" id="ARBA00023163"/>
    </source>
</evidence>
<dbReference type="Proteomes" id="UP000774000">
    <property type="component" value="Unassembled WGS sequence"/>
</dbReference>
<dbReference type="InterPro" id="IPR010982">
    <property type="entry name" value="Lambda_DNA-bd_dom_sf"/>
</dbReference>
<dbReference type="SUPFAM" id="SSF47413">
    <property type="entry name" value="lambda repressor-like DNA-binding domains"/>
    <property type="match status" value="2"/>
</dbReference>
<dbReference type="InterPro" id="IPR001761">
    <property type="entry name" value="Peripla_BP/Lac1_sug-bd_dom"/>
</dbReference>
<dbReference type="PROSITE" id="PS00356">
    <property type="entry name" value="HTH_LACI_1"/>
    <property type="match status" value="2"/>
</dbReference>
<dbReference type="SUPFAM" id="SSF53822">
    <property type="entry name" value="Periplasmic binding protein-like I"/>
    <property type="match status" value="1"/>
</dbReference>
<dbReference type="CDD" id="cd19975">
    <property type="entry name" value="PBP1_CcpA-like"/>
    <property type="match status" value="1"/>
</dbReference>
<dbReference type="PANTHER" id="PTHR30146:SF109">
    <property type="entry name" value="HTH-TYPE TRANSCRIPTIONAL REGULATOR GALS"/>
    <property type="match status" value="1"/>
</dbReference>
<dbReference type="InterPro" id="IPR000843">
    <property type="entry name" value="HTH_LacI"/>
</dbReference>
<dbReference type="EMBL" id="JAFBDQ010000004">
    <property type="protein sequence ID" value="MBM7556290.1"/>
    <property type="molecule type" value="Genomic_DNA"/>
</dbReference>
<name>A0A938XW07_9FIRM</name>
<evidence type="ECO:0000256" key="1">
    <source>
        <dbReference type="ARBA" id="ARBA00023015"/>
    </source>
</evidence>
<dbReference type="PROSITE" id="PS50932">
    <property type="entry name" value="HTH_LACI_2"/>
    <property type="match status" value="2"/>
</dbReference>
<accession>A0A938XW07</accession>
<dbReference type="GO" id="GO:0003700">
    <property type="term" value="F:DNA-binding transcription factor activity"/>
    <property type="evidence" value="ECO:0007669"/>
    <property type="project" value="TreeGrafter"/>
</dbReference>
<dbReference type="Pfam" id="PF00532">
    <property type="entry name" value="Peripla_BP_1"/>
    <property type="match status" value="1"/>
</dbReference>
<evidence type="ECO:0000259" key="4">
    <source>
        <dbReference type="PROSITE" id="PS50932"/>
    </source>
</evidence>
<evidence type="ECO:0000259" key="5">
    <source>
        <dbReference type="PROSITE" id="PS50943"/>
    </source>
</evidence>
<dbReference type="AlphaFoldDB" id="A0A938XW07"/>
<dbReference type="RefSeq" id="WP_204701043.1">
    <property type="nucleotide sequence ID" value="NZ_JAFBDQ010000004.1"/>
</dbReference>
<dbReference type="Gene3D" id="3.40.50.2300">
    <property type="match status" value="2"/>
</dbReference>
<feature type="domain" description="HTH lacI-type" evidence="4">
    <location>
        <begin position="58"/>
        <end position="112"/>
    </location>
</feature>
<keyword evidence="7" id="KW-1185">Reference proteome</keyword>
<sequence length="386" mass="43314">MTTIADVAERAGVSTATVSRVLNNSEKVTPQTKEKVDLAIEELGYNLKQVKQSEKNEITIRDVATEAGVSEATVSRVINNSARVTYQTKEKVTQAIDELNYSPNANARHLRRSETKLIGLVIPDIWNPFFGGIVRGVEDLARNNDYNVVLLNTSGLLARERKCINVLKDRRVDGLIYMGKTYDQQRIDLLSNCDFPIVIISREENEIDYPTVNIDNYQAAYDMTNYLIEEGYQKIAFIGGPEEDKTAGLKREKGYRQALADNELQFDFDLMVKGDFTLQSGYQGIAEILKQNIVPDAVFAANDEMAVGAMKYIREQGYSIPEDIAVAGFDNISLVDYVEPRLTTVVQPVYELGQTGIKTLLKLIKGEELEDNNIVLDYDIEVREST</sequence>
<feature type="domain" description="HTH lacI-type" evidence="4">
    <location>
        <begin position="2"/>
        <end position="56"/>
    </location>
</feature>
<dbReference type="Gene3D" id="1.10.260.40">
    <property type="entry name" value="lambda repressor-like DNA-binding domains"/>
    <property type="match status" value="2"/>
</dbReference>
<dbReference type="PANTHER" id="PTHR30146">
    <property type="entry name" value="LACI-RELATED TRANSCRIPTIONAL REPRESSOR"/>
    <property type="match status" value="1"/>
</dbReference>
<keyword evidence="3" id="KW-0804">Transcription</keyword>
<dbReference type="GO" id="GO:0000976">
    <property type="term" value="F:transcription cis-regulatory region binding"/>
    <property type="evidence" value="ECO:0007669"/>
    <property type="project" value="TreeGrafter"/>
</dbReference>
<organism evidence="6 7">
    <name type="scientific">Halanaerobacter jeridensis</name>
    <dbReference type="NCBI Taxonomy" id="706427"/>
    <lineage>
        <taxon>Bacteria</taxon>
        <taxon>Bacillati</taxon>
        <taxon>Bacillota</taxon>
        <taxon>Clostridia</taxon>
        <taxon>Halanaerobiales</taxon>
        <taxon>Halobacteroidaceae</taxon>
        <taxon>Halanaerobacter</taxon>
    </lineage>
</organism>
<proteinExistence type="predicted"/>
<keyword evidence="2 6" id="KW-0238">DNA-binding</keyword>
<dbReference type="SMART" id="SM00354">
    <property type="entry name" value="HTH_LACI"/>
    <property type="match status" value="2"/>
</dbReference>
<dbReference type="PRINTS" id="PR00036">
    <property type="entry name" value="HTHLACI"/>
</dbReference>
<dbReference type="CDD" id="cd01392">
    <property type="entry name" value="HTH_LacI"/>
    <property type="match status" value="2"/>
</dbReference>
<dbReference type="InterPro" id="IPR001387">
    <property type="entry name" value="Cro/C1-type_HTH"/>
</dbReference>
<feature type="domain" description="HTH cro/C1-type" evidence="5">
    <location>
        <begin position="54"/>
        <end position="102"/>
    </location>
</feature>
<dbReference type="Pfam" id="PF00356">
    <property type="entry name" value="LacI"/>
    <property type="match status" value="2"/>
</dbReference>
<comment type="caution">
    <text evidence="6">The sequence shown here is derived from an EMBL/GenBank/DDBJ whole genome shotgun (WGS) entry which is preliminary data.</text>
</comment>
<reference evidence="6" key="1">
    <citation type="submission" date="2021-01" db="EMBL/GenBank/DDBJ databases">
        <title>Genomic Encyclopedia of Type Strains, Phase IV (KMG-IV): sequencing the most valuable type-strain genomes for metagenomic binning, comparative biology and taxonomic classification.</title>
        <authorList>
            <person name="Goeker M."/>
        </authorList>
    </citation>
    <scope>NUCLEOTIDE SEQUENCE</scope>
    <source>
        <strain evidence="6">DSM 23230</strain>
    </source>
</reference>
<dbReference type="InterPro" id="IPR028082">
    <property type="entry name" value="Peripla_BP_I"/>
</dbReference>
<protein>
    <submittedName>
        <fullName evidence="6">DNA-binding LacI/PurR family transcriptional regulator</fullName>
    </submittedName>
</protein>
<keyword evidence="1" id="KW-0805">Transcription regulation</keyword>
<dbReference type="PROSITE" id="PS50943">
    <property type="entry name" value="HTH_CROC1"/>
    <property type="match status" value="1"/>
</dbReference>
<gene>
    <name evidence="6" type="ORF">JOC47_001126</name>
</gene>